<reference evidence="1 3" key="1">
    <citation type="submission" date="2021-11" db="EMBL/GenBank/DDBJ databases">
        <authorList>
            <person name="Islam A."/>
            <person name="Islam S."/>
            <person name="Flora M.S."/>
            <person name="Rahman M."/>
            <person name="Ziaur R.M."/>
            <person name="Epstein J.H."/>
            <person name="Hassan M."/>
            <person name="Klassen M."/>
            <person name="Woodard K."/>
            <person name="Webb A."/>
            <person name="Webby R.J."/>
            <person name="El Zowalaty M.E."/>
        </authorList>
    </citation>
    <scope>NUCLEOTIDE SEQUENCE</scope>
    <source>
        <strain evidence="2">Pbs1</strain>
        <strain evidence="1">Pbs3</strain>
    </source>
</reference>
<dbReference type="EMBL" id="CAKKTJ010000321">
    <property type="protein sequence ID" value="CAH0479881.1"/>
    <property type="molecule type" value="Genomic_DNA"/>
</dbReference>
<dbReference type="EMBL" id="CAKLCB010000375">
    <property type="protein sequence ID" value="CAH0521082.1"/>
    <property type="molecule type" value="Genomic_DNA"/>
</dbReference>
<comment type="caution">
    <text evidence="1">The sequence shown here is derived from an EMBL/GenBank/DDBJ whole genome shotgun (WGS) entry which is preliminary data.</text>
</comment>
<keyword evidence="3" id="KW-1185">Reference proteome</keyword>
<evidence type="ECO:0000313" key="4">
    <source>
        <dbReference type="Proteomes" id="UP001160483"/>
    </source>
</evidence>
<gene>
    <name evidence="2" type="ORF">PBS001_LOCUS7542</name>
    <name evidence="1" type="ORF">PBS003_LOCUS6512</name>
</gene>
<accession>A0AAU9L7V7</accession>
<evidence type="ECO:0000313" key="1">
    <source>
        <dbReference type="EMBL" id="CAH0479881.1"/>
    </source>
</evidence>
<dbReference type="Proteomes" id="UP001160483">
    <property type="component" value="Unassembled WGS sequence"/>
</dbReference>
<dbReference type="Proteomes" id="UP001158986">
    <property type="component" value="Unassembled WGS sequence"/>
</dbReference>
<sequence>MIQINSVNALSGDITLEPQQFLAQFVSCELSVSSYAYCITLARFKYAESTNVSNSVRFKNKNAGQGDQTSKRWKGANLIIKVI</sequence>
<proteinExistence type="predicted"/>
<evidence type="ECO:0000313" key="2">
    <source>
        <dbReference type="EMBL" id="CAH0521082.1"/>
    </source>
</evidence>
<organism evidence="1 4">
    <name type="scientific">Peronospora belbahrii</name>
    <dbReference type="NCBI Taxonomy" id="622444"/>
    <lineage>
        <taxon>Eukaryota</taxon>
        <taxon>Sar</taxon>
        <taxon>Stramenopiles</taxon>
        <taxon>Oomycota</taxon>
        <taxon>Peronosporomycetes</taxon>
        <taxon>Peronosporales</taxon>
        <taxon>Peronosporaceae</taxon>
        <taxon>Peronospora</taxon>
    </lineage>
</organism>
<protein>
    <submittedName>
        <fullName evidence="1">Uncharacterized protein</fullName>
    </submittedName>
</protein>
<dbReference type="AlphaFoldDB" id="A0AAU9L7V7"/>
<name>A0AAU9L7V7_9STRA</name>
<evidence type="ECO:0000313" key="3">
    <source>
        <dbReference type="Proteomes" id="UP001158986"/>
    </source>
</evidence>